<sequence>MSISSKSSSSSSPSVQNSMRSYGSNRNNSGFDCGYSHLKCKCDILAPLQEAWREGTMDPGRRFFGCSNYKDPTKKCNFFLWADPPYSDRARDIIHQLRFKMRVKDAELQKMKEELSFVERKMLVLNEEYGVVRKKLDEAATMKIQKAHLRTKKGWWGAQRWGAHRWGAHSTLAMSSFEQILSSPLAINSKTSDIAYDLFPYVTIHKNGTTKRHSGKPVMLAPENLNGVRTKDVVVSSHPKVIARIFLPESLTPGEKIPVLLYFHRGGFCIESALSACYTPYTSSIASACKVIVVSVDYRLAPEHQIPACYDDSWEALKWVVSHASGSGPDPGLNQHANADLLARLGCGKVLVCTAENDIMRTRGWSYYEALKKSEWKGDVEIVETMGMGHVFHLFNPNCEQARSLIKCYLLQPSSMSISSKSSSSSSPSVQNSMRSYGSNRNNSGFDCGYSHLKCKCDILAPLQEAWREGTMDPGRRFFGCSNYKDPTKKCNFFLWADPPYSDRARDIIHQLRFKMRVKDAELQKMKEELSFVERKMLVLNEEYGVVRKKLDEAATMKIQKAHLRTKKGWWGAQRWGAHRWGAHSTLAMSSFEQILSSPLAINSKTSDIAYDLFPYVTIHKNGTTKRHSGKPVMLAPENLNGVRTKDVVVSSHPKVIARIFLPESLTPGEKIPVLLYFHRGGFCIESALSACYTPYTSSIASACKVIVVSVDYRLAPEHQIPACYDDSWEALKWVVSHASGSGPDPGLNQHANADLLARLGCGKVLVCTAENDIMRTRGWSYYEALKKSEWKGDVEIVETMGMGHVFHLFNPNCEQARSLIKWLASFIKDDKINSVL</sequence>
<name>A0A164VN21_DAUCS</name>
<dbReference type="Pfam" id="PF06839">
    <property type="entry name" value="Zn_ribbon_GRF"/>
    <property type="match status" value="2"/>
</dbReference>
<dbReference type="InterPro" id="IPR013094">
    <property type="entry name" value="AB_hydrolase_3"/>
</dbReference>
<dbReference type="PANTHER" id="PTHR23024">
    <property type="entry name" value="ARYLACETAMIDE DEACETYLASE"/>
    <property type="match status" value="1"/>
</dbReference>
<evidence type="ECO:0000313" key="9">
    <source>
        <dbReference type="EMBL" id="KZM90594.1"/>
    </source>
</evidence>
<dbReference type="OMA" id="NQHANAD"/>
<comment type="similarity">
    <text evidence="1">Belongs to the 'GDXG' lipolytic enzyme family.</text>
</comment>
<dbReference type="STRING" id="79200.A0A164VN21"/>
<dbReference type="Gramene" id="KZM90594">
    <property type="protein sequence ID" value="KZM90594"/>
    <property type="gene ID" value="DCAR_022041"/>
</dbReference>
<dbReference type="AlphaFoldDB" id="A0A164VN21"/>
<feature type="coiled-coil region" evidence="6">
    <location>
        <begin position="94"/>
        <end position="128"/>
    </location>
</feature>
<dbReference type="InterPro" id="IPR050466">
    <property type="entry name" value="Carboxylest/Gibb_receptor"/>
</dbReference>
<keyword evidence="2" id="KW-0479">Metal-binding</keyword>
<protein>
    <recommendedName>
        <fullName evidence="8">GRF-type domain-containing protein</fullName>
    </recommendedName>
</protein>
<evidence type="ECO:0000256" key="5">
    <source>
        <dbReference type="PROSITE-ProRule" id="PRU01343"/>
    </source>
</evidence>
<dbReference type="InterPro" id="IPR029058">
    <property type="entry name" value="AB_hydrolase_fold"/>
</dbReference>
<dbReference type="SUPFAM" id="SSF53474">
    <property type="entry name" value="alpha/beta-Hydrolases"/>
    <property type="match status" value="2"/>
</dbReference>
<dbReference type="Pfam" id="PF07859">
    <property type="entry name" value="Abhydrolase_3"/>
    <property type="match status" value="4"/>
</dbReference>
<dbReference type="Gene3D" id="3.40.50.1820">
    <property type="entry name" value="alpha/beta hydrolase"/>
    <property type="match status" value="4"/>
</dbReference>
<evidence type="ECO:0000259" key="8">
    <source>
        <dbReference type="PROSITE" id="PS51999"/>
    </source>
</evidence>
<evidence type="ECO:0000256" key="3">
    <source>
        <dbReference type="ARBA" id="ARBA00022771"/>
    </source>
</evidence>
<gene>
    <name evidence="9" type="ORF">DCAR_022041</name>
</gene>
<reference evidence="9" key="1">
    <citation type="journal article" date="2016" name="Nat. Genet.">
        <title>A high-quality carrot genome assembly provides new insights into carotenoid accumulation and asterid genome evolution.</title>
        <authorList>
            <person name="Iorizzo M."/>
            <person name="Ellison S."/>
            <person name="Senalik D."/>
            <person name="Zeng P."/>
            <person name="Satapoomin P."/>
            <person name="Huang J."/>
            <person name="Bowman M."/>
            <person name="Iovene M."/>
            <person name="Sanseverino W."/>
            <person name="Cavagnaro P."/>
            <person name="Yildiz M."/>
            <person name="Macko-Podgorni A."/>
            <person name="Moranska E."/>
            <person name="Grzebelus E."/>
            <person name="Grzebelus D."/>
            <person name="Ashrafi H."/>
            <person name="Zheng Z."/>
            <person name="Cheng S."/>
            <person name="Spooner D."/>
            <person name="Van Deynze A."/>
            <person name="Simon P."/>
        </authorList>
    </citation>
    <scope>NUCLEOTIDE SEQUENCE [LARGE SCALE GENOMIC DNA]</scope>
    <source>
        <tissue evidence="9">Leaf</tissue>
    </source>
</reference>
<dbReference type="GO" id="GO:0008270">
    <property type="term" value="F:zinc ion binding"/>
    <property type="evidence" value="ECO:0007669"/>
    <property type="project" value="UniProtKB-KW"/>
</dbReference>
<dbReference type="PANTHER" id="PTHR23024:SF582">
    <property type="entry name" value="CARBOXYLESTERASE 12-RELATED"/>
    <property type="match status" value="1"/>
</dbReference>
<feature type="coiled-coil region" evidence="6">
    <location>
        <begin position="509"/>
        <end position="543"/>
    </location>
</feature>
<comment type="caution">
    <text evidence="9">The sequence shown here is derived from an EMBL/GenBank/DDBJ whole genome shotgun (WGS) entry which is preliminary data.</text>
</comment>
<dbReference type="InterPro" id="IPR010666">
    <property type="entry name" value="Znf_GRF"/>
</dbReference>
<feature type="domain" description="GRF-type" evidence="8">
    <location>
        <begin position="455"/>
        <end position="500"/>
    </location>
</feature>
<accession>A0A164VN21</accession>
<proteinExistence type="inferred from homology"/>
<organism evidence="9">
    <name type="scientific">Daucus carota subsp. sativus</name>
    <name type="common">Carrot</name>
    <dbReference type="NCBI Taxonomy" id="79200"/>
    <lineage>
        <taxon>Eukaryota</taxon>
        <taxon>Viridiplantae</taxon>
        <taxon>Streptophyta</taxon>
        <taxon>Embryophyta</taxon>
        <taxon>Tracheophyta</taxon>
        <taxon>Spermatophyta</taxon>
        <taxon>Magnoliopsida</taxon>
        <taxon>eudicotyledons</taxon>
        <taxon>Gunneridae</taxon>
        <taxon>Pentapetalae</taxon>
        <taxon>asterids</taxon>
        <taxon>campanulids</taxon>
        <taxon>Apiales</taxon>
        <taxon>Apiaceae</taxon>
        <taxon>Apioideae</taxon>
        <taxon>Scandiceae</taxon>
        <taxon>Daucinae</taxon>
        <taxon>Daucus</taxon>
        <taxon>Daucus sect. Daucus</taxon>
    </lineage>
</organism>
<dbReference type="PROSITE" id="PS51999">
    <property type="entry name" value="ZF_GRF"/>
    <property type="match status" value="2"/>
</dbReference>
<feature type="region of interest" description="Disordered" evidence="7">
    <location>
        <begin position="1"/>
        <end position="21"/>
    </location>
</feature>
<feature type="domain" description="GRF-type" evidence="8">
    <location>
        <begin position="40"/>
        <end position="85"/>
    </location>
</feature>
<keyword evidence="6" id="KW-0175">Coiled coil</keyword>
<dbReference type="GO" id="GO:0016787">
    <property type="term" value="F:hydrolase activity"/>
    <property type="evidence" value="ECO:0007669"/>
    <property type="project" value="InterPro"/>
</dbReference>
<evidence type="ECO:0000256" key="1">
    <source>
        <dbReference type="ARBA" id="ARBA00010515"/>
    </source>
</evidence>
<evidence type="ECO:0000256" key="4">
    <source>
        <dbReference type="ARBA" id="ARBA00022833"/>
    </source>
</evidence>
<keyword evidence="3 5" id="KW-0863">Zinc-finger</keyword>
<keyword evidence="4" id="KW-0862">Zinc</keyword>
<evidence type="ECO:0000256" key="2">
    <source>
        <dbReference type="ARBA" id="ARBA00022723"/>
    </source>
</evidence>
<evidence type="ECO:0000256" key="7">
    <source>
        <dbReference type="SAM" id="MobiDB-lite"/>
    </source>
</evidence>
<evidence type="ECO:0000256" key="6">
    <source>
        <dbReference type="SAM" id="Coils"/>
    </source>
</evidence>
<dbReference type="EMBL" id="LNRQ01000006">
    <property type="protein sequence ID" value="KZM90594.1"/>
    <property type="molecule type" value="Genomic_DNA"/>
</dbReference>